<evidence type="ECO:0000313" key="3">
    <source>
        <dbReference type="Proteomes" id="UP001301958"/>
    </source>
</evidence>
<dbReference type="InterPro" id="IPR010730">
    <property type="entry name" value="HET"/>
</dbReference>
<organism evidence="2 3">
    <name type="scientific">Podospora fimiseda</name>
    <dbReference type="NCBI Taxonomy" id="252190"/>
    <lineage>
        <taxon>Eukaryota</taxon>
        <taxon>Fungi</taxon>
        <taxon>Dikarya</taxon>
        <taxon>Ascomycota</taxon>
        <taxon>Pezizomycotina</taxon>
        <taxon>Sordariomycetes</taxon>
        <taxon>Sordariomycetidae</taxon>
        <taxon>Sordariales</taxon>
        <taxon>Podosporaceae</taxon>
        <taxon>Podospora</taxon>
    </lineage>
</organism>
<dbReference type="PANTHER" id="PTHR33112">
    <property type="entry name" value="DOMAIN PROTEIN, PUTATIVE-RELATED"/>
    <property type="match status" value="1"/>
</dbReference>
<accession>A0AAN7BFP7</accession>
<evidence type="ECO:0000313" key="2">
    <source>
        <dbReference type="EMBL" id="KAK4222309.1"/>
    </source>
</evidence>
<evidence type="ECO:0000259" key="1">
    <source>
        <dbReference type="Pfam" id="PF06985"/>
    </source>
</evidence>
<keyword evidence="3" id="KW-1185">Reference proteome</keyword>
<gene>
    <name evidence="2" type="ORF">QBC38DRAFT_375383</name>
</gene>
<dbReference type="PANTHER" id="PTHR33112:SF12">
    <property type="entry name" value="HETEROKARYON INCOMPATIBILITY DOMAIN-CONTAINING PROTEIN"/>
    <property type="match status" value="1"/>
</dbReference>
<protein>
    <submittedName>
        <fullName evidence="2">Heterokaryon incompatibility protein-domain-containing protein</fullName>
    </submittedName>
</protein>
<proteinExistence type="predicted"/>
<feature type="domain" description="Heterokaryon incompatibility" evidence="1">
    <location>
        <begin position="97"/>
        <end position="270"/>
    </location>
</feature>
<sequence length="673" mass="76889">MPEFIDPGMPYHGVSPHLTPFLPYVEKADSSHLEPGFRMPGHRLSEPIDIKRLKAWLENCDTNHSCNVTKIPDGIGHAAWLVDVNRRCIVRFNHEPYVALSYVWGRASSMFLCKANLDSLQTPGALDDSLFPKTILDAMSLVASLDLTYLWTDRLCIVQDDVAEKQAQIQSMASIYASSYFTLIAAQSHDAAGPLTSRPLRSVSTSLSTRVANRLSSLFSKFKSEPDSVSLNPLTDTPWRGPRTNREVLNIHCVDLLRTIWFSRGWTFQEWLFSQRRIIFHSNTVNWECQTISLHERQPLEPSFAVNGPPKSLDETWANFHRYARLASLFSPRNFTFPEDVHDAFAGAARIFSQAFEGGLITGLPVQCFDQALMWQPYCPMKKRKEIDYTPANMDGQPVMPSWSWMSYQGNMQSESLASGWAYLYSEDAAITGGRWLIRPTVEWEHNEHEWYYRKVLGKREQRRPSVVPEGWEDKDEYFTTTRVPGQRFNYPIPLTNDPDRVSNQSRFLRCKSPRLAHVELDPEAYSSFAGECAVVSILDPESKEFVGCLRLNQSRQNITGKVATEKFTLMELSEGFVELSFDRSASDKEGMSSSGLDLSSHPLSDVFDEWSLPHWNVKAPQEDNNVYEFVNVMWIKPNLNDVVHRIAVGRVDKRYWKEKAVQEVSDENFIIG</sequence>
<dbReference type="Pfam" id="PF06985">
    <property type="entry name" value="HET"/>
    <property type="match status" value="1"/>
</dbReference>
<dbReference type="EMBL" id="MU865479">
    <property type="protein sequence ID" value="KAK4222309.1"/>
    <property type="molecule type" value="Genomic_DNA"/>
</dbReference>
<comment type="caution">
    <text evidence="2">The sequence shown here is derived from an EMBL/GenBank/DDBJ whole genome shotgun (WGS) entry which is preliminary data.</text>
</comment>
<reference evidence="2" key="2">
    <citation type="submission" date="2023-05" db="EMBL/GenBank/DDBJ databases">
        <authorList>
            <consortium name="Lawrence Berkeley National Laboratory"/>
            <person name="Steindorff A."/>
            <person name="Hensen N."/>
            <person name="Bonometti L."/>
            <person name="Westerberg I."/>
            <person name="Brannstrom I.O."/>
            <person name="Guillou S."/>
            <person name="Cros-Aarteil S."/>
            <person name="Calhoun S."/>
            <person name="Haridas S."/>
            <person name="Kuo A."/>
            <person name="Mondo S."/>
            <person name="Pangilinan J."/>
            <person name="Riley R."/>
            <person name="Labutti K."/>
            <person name="Andreopoulos B."/>
            <person name="Lipzen A."/>
            <person name="Chen C."/>
            <person name="Yanf M."/>
            <person name="Daum C."/>
            <person name="Ng V."/>
            <person name="Clum A."/>
            <person name="Ohm R."/>
            <person name="Martin F."/>
            <person name="Silar P."/>
            <person name="Natvig D."/>
            <person name="Lalanne C."/>
            <person name="Gautier V."/>
            <person name="Ament-Velasquez S.L."/>
            <person name="Kruys A."/>
            <person name="Hutchinson M.I."/>
            <person name="Powell A.J."/>
            <person name="Barry K."/>
            <person name="Miller A.N."/>
            <person name="Grigoriev I.V."/>
            <person name="Debuchy R."/>
            <person name="Gladieux P."/>
            <person name="Thoren M.H."/>
            <person name="Johannesson H."/>
        </authorList>
    </citation>
    <scope>NUCLEOTIDE SEQUENCE</scope>
    <source>
        <strain evidence="2">CBS 990.96</strain>
    </source>
</reference>
<reference evidence="2" key="1">
    <citation type="journal article" date="2023" name="Mol. Phylogenet. Evol.">
        <title>Genome-scale phylogeny and comparative genomics of the fungal order Sordariales.</title>
        <authorList>
            <person name="Hensen N."/>
            <person name="Bonometti L."/>
            <person name="Westerberg I."/>
            <person name="Brannstrom I.O."/>
            <person name="Guillou S."/>
            <person name="Cros-Aarteil S."/>
            <person name="Calhoun S."/>
            <person name="Haridas S."/>
            <person name="Kuo A."/>
            <person name="Mondo S."/>
            <person name="Pangilinan J."/>
            <person name="Riley R."/>
            <person name="LaButti K."/>
            <person name="Andreopoulos B."/>
            <person name="Lipzen A."/>
            <person name="Chen C."/>
            <person name="Yan M."/>
            <person name="Daum C."/>
            <person name="Ng V."/>
            <person name="Clum A."/>
            <person name="Steindorff A."/>
            <person name="Ohm R.A."/>
            <person name="Martin F."/>
            <person name="Silar P."/>
            <person name="Natvig D.O."/>
            <person name="Lalanne C."/>
            <person name="Gautier V."/>
            <person name="Ament-Velasquez S.L."/>
            <person name="Kruys A."/>
            <person name="Hutchinson M.I."/>
            <person name="Powell A.J."/>
            <person name="Barry K."/>
            <person name="Miller A.N."/>
            <person name="Grigoriev I.V."/>
            <person name="Debuchy R."/>
            <person name="Gladieux P."/>
            <person name="Hiltunen Thoren M."/>
            <person name="Johannesson H."/>
        </authorList>
    </citation>
    <scope>NUCLEOTIDE SEQUENCE</scope>
    <source>
        <strain evidence="2">CBS 990.96</strain>
    </source>
</reference>
<name>A0AAN7BFP7_9PEZI</name>
<dbReference type="Proteomes" id="UP001301958">
    <property type="component" value="Unassembled WGS sequence"/>
</dbReference>
<dbReference type="AlphaFoldDB" id="A0AAN7BFP7"/>